<reference evidence="1" key="1">
    <citation type="submission" date="2020-05" db="EMBL/GenBank/DDBJ databases">
        <authorList>
            <person name="Chiriac C."/>
            <person name="Salcher M."/>
            <person name="Ghai R."/>
            <person name="Kavagutti S V."/>
        </authorList>
    </citation>
    <scope>NUCLEOTIDE SEQUENCE</scope>
</reference>
<accession>A0A6J5QQE4</accession>
<sequence length="174" mass="19409">MPVTVKGGLDLRKALRNYAPDLSKEMPKEIASFLKPVVKAARGYLPTDSQILSGWRDRPRAYGKFPLYNAKIARSGITYKTTPSKPNREGFRSLATILNKTAAGAIYETAGRKNPDSIFVRNLNGKVVGQMKGKDKMEGRAMYRAFEEDKGKATDGVRKAIQKANERFQARIKI</sequence>
<gene>
    <name evidence="1" type="ORF">UFOVP1135_2</name>
    <name evidence="2" type="ORF">UFOVP1253_23</name>
    <name evidence="3" type="ORF">UFOVP1495_28</name>
</gene>
<dbReference type="EMBL" id="LR797091">
    <property type="protein sequence ID" value="CAB4185992.1"/>
    <property type="molecule type" value="Genomic_DNA"/>
</dbReference>
<dbReference type="EMBL" id="LR797208">
    <property type="protein sequence ID" value="CAB4194299.1"/>
    <property type="molecule type" value="Genomic_DNA"/>
</dbReference>
<name>A0A6J5QQE4_9CAUD</name>
<evidence type="ECO:0000313" key="1">
    <source>
        <dbReference type="EMBL" id="CAB4185992.1"/>
    </source>
</evidence>
<evidence type="ECO:0000313" key="2">
    <source>
        <dbReference type="EMBL" id="CAB4194299.1"/>
    </source>
</evidence>
<organism evidence="1">
    <name type="scientific">uncultured Caudovirales phage</name>
    <dbReference type="NCBI Taxonomy" id="2100421"/>
    <lineage>
        <taxon>Viruses</taxon>
        <taxon>Duplodnaviria</taxon>
        <taxon>Heunggongvirae</taxon>
        <taxon>Uroviricota</taxon>
        <taxon>Caudoviricetes</taxon>
        <taxon>Peduoviridae</taxon>
        <taxon>Maltschvirus</taxon>
        <taxon>Maltschvirus maltsch</taxon>
    </lineage>
</organism>
<proteinExistence type="predicted"/>
<protein>
    <submittedName>
        <fullName evidence="1">Uncharacterized protein</fullName>
    </submittedName>
</protein>
<evidence type="ECO:0000313" key="3">
    <source>
        <dbReference type="EMBL" id="CAB4217421.1"/>
    </source>
</evidence>
<dbReference type="EMBL" id="LR797454">
    <property type="protein sequence ID" value="CAB4217421.1"/>
    <property type="molecule type" value="Genomic_DNA"/>
</dbReference>